<dbReference type="EMBL" id="MCGO01000066">
    <property type="protein sequence ID" value="ORY33919.1"/>
    <property type="molecule type" value="Genomic_DNA"/>
</dbReference>
<feature type="coiled-coil region" evidence="1">
    <location>
        <begin position="142"/>
        <end position="178"/>
    </location>
</feature>
<sequence length="260" mass="30358">MPFDLASVVTLAQDAGFRHIPHNIASSVGIFRYPETEWQVTVYYTTQTVATSVGHPLKRKSQLFRQNVTWTELAQIFEYPKSHISKSLHRTTLAHNNSKEEDIIEHDIEEESAIRSHLKNLEFQVRECQALLQTVLLKKQKEAEMKRKAEEQRWRIEEAAAKKARMEAEVRMEKLNKRGNKCIWSLKYDRDFPDMDDTVCVENGKTYWDLGDDEYNQAFTDEYHSEGVEFVAFGSCDSFVIQFWMGVCRGIVYRKGFQVC</sequence>
<reference evidence="2 3" key="1">
    <citation type="submission" date="2016-07" db="EMBL/GenBank/DDBJ databases">
        <title>Pervasive Adenine N6-methylation of Active Genes in Fungi.</title>
        <authorList>
            <consortium name="DOE Joint Genome Institute"/>
            <person name="Mondo S.J."/>
            <person name="Dannebaum R.O."/>
            <person name="Kuo R.C."/>
            <person name="Labutti K."/>
            <person name="Haridas S."/>
            <person name="Kuo A."/>
            <person name="Salamov A."/>
            <person name="Ahrendt S.R."/>
            <person name="Lipzen A."/>
            <person name="Sullivan W."/>
            <person name="Andreopoulos W.B."/>
            <person name="Clum A."/>
            <person name="Lindquist E."/>
            <person name="Daum C."/>
            <person name="Ramamoorthy G.K."/>
            <person name="Gryganskyi A."/>
            <person name="Culley D."/>
            <person name="Magnuson J.K."/>
            <person name="James T.Y."/>
            <person name="O'Malley M.A."/>
            <person name="Stajich J.E."/>
            <person name="Spatafora J.W."/>
            <person name="Visel A."/>
            <person name="Grigoriev I.V."/>
        </authorList>
    </citation>
    <scope>NUCLEOTIDE SEQUENCE [LARGE SCALE GENOMIC DNA]</scope>
    <source>
        <strain evidence="2 3">JEL800</strain>
    </source>
</reference>
<proteinExistence type="predicted"/>
<evidence type="ECO:0000313" key="2">
    <source>
        <dbReference type="EMBL" id="ORY33919.1"/>
    </source>
</evidence>
<evidence type="ECO:0000256" key="1">
    <source>
        <dbReference type="SAM" id="Coils"/>
    </source>
</evidence>
<comment type="caution">
    <text evidence="2">The sequence shown here is derived from an EMBL/GenBank/DDBJ whole genome shotgun (WGS) entry which is preliminary data.</text>
</comment>
<keyword evidence="3" id="KW-1185">Reference proteome</keyword>
<dbReference type="AlphaFoldDB" id="A0A1Y2BGI0"/>
<evidence type="ECO:0000313" key="3">
    <source>
        <dbReference type="Proteomes" id="UP000193642"/>
    </source>
</evidence>
<keyword evidence="1" id="KW-0175">Coiled coil</keyword>
<dbReference type="OrthoDB" id="449340at2759"/>
<accession>A0A1Y2BGI0</accession>
<gene>
    <name evidence="2" type="ORF">BCR33DRAFT_771114</name>
</gene>
<name>A0A1Y2BGI0_9FUNG</name>
<organism evidence="2 3">
    <name type="scientific">Rhizoclosmatium globosum</name>
    <dbReference type="NCBI Taxonomy" id="329046"/>
    <lineage>
        <taxon>Eukaryota</taxon>
        <taxon>Fungi</taxon>
        <taxon>Fungi incertae sedis</taxon>
        <taxon>Chytridiomycota</taxon>
        <taxon>Chytridiomycota incertae sedis</taxon>
        <taxon>Chytridiomycetes</taxon>
        <taxon>Chytridiales</taxon>
        <taxon>Chytriomycetaceae</taxon>
        <taxon>Rhizoclosmatium</taxon>
    </lineage>
</organism>
<protein>
    <submittedName>
        <fullName evidence="2">Uncharacterized protein</fullName>
    </submittedName>
</protein>
<dbReference type="Proteomes" id="UP000193642">
    <property type="component" value="Unassembled WGS sequence"/>
</dbReference>